<dbReference type="EMBL" id="CP046884">
    <property type="protein sequence ID" value="QNQ90368.1"/>
    <property type="molecule type" value="Genomic_DNA"/>
</dbReference>
<dbReference type="RefSeq" id="WP_187973683.1">
    <property type="nucleotide sequence ID" value="NZ_CP046884.1"/>
</dbReference>
<dbReference type="AlphaFoldDB" id="A0A7H0SP93"/>
<protein>
    <submittedName>
        <fullName evidence="1">DUF4192 family protein</fullName>
    </submittedName>
</protein>
<reference evidence="1 2" key="1">
    <citation type="submission" date="2019-12" db="EMBL/GenBank/DDBJ databases">
        <title>Corynebacterium sp. nov., isolated from feces of the Anser Albifrons in China.</title>
        <authorList>
            <person name="Liu Q."/>
        </authorList>
    </citation>
    <scope>NUCLEOTIDE SEQUENCE [LARGE SCALE GENOMIC DNA]</scope>
    <source>
        <strain evidence="1 2">4H37-19</strain>
    </source>
</reference>
<evidence type="ECO:0000313" key="1">
    <source>
        <dbReference type="EMBL" id="QNQ90368.1"/>
    </source>
</evidence>
<accession>A0A7H0SP93</accession>
<gene>
    <name evidence="1" type="ORF">GP475_06750</name>
</gene>
<evidence type="ECO:0000313" key="2">
    <source>
        <dbReference type="Proteomes" id="UP000516320"/>
    </source>
</evidence>
<dbReference type="Proteomes" id="UP000516320">
    <property type="component" value="Chromosome"/>
</dbReference>
<dbReference type="KEGG" id="cpoy:GP475_06750"/>
<dbReference type="Pfam" id="PF13830">
    <property type="entry name" value="DUF4192"/>
    <property type="match status" value="1"/>
</dbReference>
<proteinExistence type="predicted"/>
<keyword evidence="2" id="KW-1185">Reference proteome</keyword>
<dbReference type="InterPro" id="IPR025447">
    <property type="entry name" value="DUF4192"/>
</dbReference>
<organism evidence="1 2">
    <name type="scientific">Corynebacterium poyangense</name>
    <dbReference type="NCBI Taxonomy" id="2684405"/>
    <lineage>
        <taxon>Bacteria</taxon>
        <taxon>Bacillati</taxon>
        <taxon>Actinomycetota</taxon>
        <taxon>Actinomycetes</taxon>
        <taxon>Mycobacteriales</taxon>
        <taxon>Corynebacteriaceae</taxon>
        <taxon>Corynebacterium</taxon>
    </lineage>
</organism>
<name>A0A7H0SP93_9CORY</name>
<sequence>MSMVRDYPVMTSSPRFSTPGGLFANIPGILGFYPHDSVVFLAFSPRKPDGYILGPTLRIDCALLHSDHGRETCESIMDHLDEISVEMVIALVLSRDAALRNKTSKKLSDLRQELTNCHKIEACFETTEICTEEPFWLAWTASEIIAPSEWGSGRMSSVVAAPSMAALIKEGTLPELDRDSAYQFFDYGNPFWDDGDLVEIQNEVREHYYNKVKILESGVDVEVASALKRKYSRQIRKYGDFVQQFTAEDIMSRRDLLVDGASFMSSVMSRDAFLNFAVERGSEAMKIMIAVARSFEGTIRANALCCYAVGALAVGLGMRIQPAVAAALMEEPEHNLARLILEAACYGQYQHILEAAGNKG</sequence>